<proteinExistence type="predicted"/>
<organism evidence="1 2">
    <name type="scientific">Rhodotorula toruloides</name>
    <name type="common">Yeast</name>
    <name type="synonym">Rhodosporidium toruloides</name>
    <dbReference type="NCBI Taxonomy" id="5286"/>
    <lineage>
        <taxon>Eukaryota</taxon>
        <taxon>Fungi</taxon>
        <taxon>Dikarya</taxon>
        <taxon>Basidiomycota</taxon>
        <taxon>Pucciniomycotina</taxon>
        <taxon>Microbotryomycetes</taxon>
        <taxon>Sporidiobolales</taxon>
        <taxon>Sporidiobolaceae</taxon>
        <taxon>Rhodotorula</taxon>
    </lineage>
</organism>
<protein>
    <submittedName>
        <fullName evidence="1">Uncharacterized protein</fullName>
    </submittedName>
</protein>
<dbReference type="InterPro" id="IPR032675">
    <property type="entry name" value="LRR_dom_sf"/>
</dbReference>
<evidence type="ECO:0000313" key="2">
    <source>
        <dbReference type="Proteomes" id="UP000321518"/>
    </source>
</evidence>
<gene>
    <name evidence="1" type="ORF">Rt10032_c20g6284</name>
</gene>
<reference evidence="1 2" key="1">
    <citation type="submission" date="2019-07" db="EMBL/GenBank/DDBJ databases">
        <title>Rhodotorula toruloides NBRC10032 genome sequencing.</title>
        <authorList>
            <person name="Shida Y."/>
            <person name="Takaku H."/>
            <person name="Ogasawara W."/>
            <person name="Mori K."/>
        </authorList>
    </citation>
    <scope>NUCLEOTIDE SEQUENCE [LARGE SCALE GENOMIC DNA]</scope>
    <source>
        <strain evidence="1 2">NBRC10032</strain>
    </source>
</reference>
<dbReference type="AlphaFoldDB" id="A0A511KPG7"/>
<dbReference type="SUPFAM" id="SSF52047">
    <property type="entry name" value="RNI-like"/>
    <property type="match status" value="1"/>
</dbReference>
<accession>A0A511KPG7</accession>
<name>A0A511KPG7_RHOTO</name>
<dbReference type="Proteomes" id="UP000321518">
    <property type="component" value="Unassembled WGS sequence"/>
</dbReference>
<dbReference type="OrthoDB" id="2529390at2759"/>
<evidence type="ECO:0000313" key="1">
    <source>
        <dbReference type="EMBL" id="GEM12267.1"/>
    </source>
</evidence>
<dbReference type="Gene3D" id="3.80.10.10">
    <property type="entry name" value="Ribonuclease Inhibitor"/>
    <property type="match status" value="1"/>
</dbReference>
<dbReference type="EMBL" id="BJWK01000020">
    <property type="protein sequence ID" value="GEM12267.1"/>
    <property type="molecule type" value="Genomic_DNA"/>
</dbReference>
<sequence length="537" mass="59210">MAAYWTALKDYCDATLAPLVPSSLARALPWTAARPQTVPGGSPDTTPHPPLPSEVTLRILAFTLPAPSYTNAHERTRLLKSYALFSRDCARWATLLLRRDVACTTYSAADAFCHWIVGPAKRARSNLFVESVRYGTAGNKGSARETMAARPAAAGHVANHCPNLQELWLSEVDSLELDVLRNARALRSLYLHETRLSPPRLDSDRKHPVVFPHLATLHLSAIIASGSSLTDLLSPETLPALRHLDYVAVHQSQIPAAQQLEAVYQANPATPASVAATLARLCPDPREHPLVSLAPRLHSLAMGARAARTLSLALFTPLFAHANCLTLFSLPLSTFLSDAFPSLSLPRSLLLLRLTSEPEPPSQLGPTVLYDRERGWRSSAFRFVVPSSASDHIDNADDDDDDDDIPIEVRFEDGRARRRMYEEQRKRDEVRAGHESGVRELADVLRRDRARGARRNRYLVVPGGVCKDQAREGEYAGTGAELREVVSLDRDGEASGGGGDILVFSENPARERKDGAFRLGTERWRRFLERPCPDSLL</sequence>
<comment type="caution">
    <text evidence="1">The sequence shown here is derived from an EMBL/GenBank/DDBJ whole genome shotgun (WGS) entry which is preliminary data.</text>
</comment>